<dbReference type="CDD" id="cd01428">
    <property type="entry name" value="ADK"/>
    <property type="match status" value="1"/>
</dbReference>
<dbReference type="InterPro" id="IPR006259">
    <property type="entry name" value="Adenyl_kin_sub"/>
</dbReference>
<name>A0A9N7MIA7_STRHE</name>
<keyword evidence="6 10" id="KW-0808">Transferase</keyword>
<dbReference type="Proteomes" id="UP001153555">
    <property type="component" value="Unassembled WGS sequence"/>
</dbReference>
<dbReference type="InterPro" id="IPR036193">
    <property type="entry name" value="ADK_active_lid_dom_sf"/>
</dbReference>
<dbReference type="PROSITE" id="PS00113">
    <property type="entry name" value="ADENYLATE_KINASE"/>
    <property type="match status" value="1"/>
</dbReference>
<evidence type="ECO:0000259" key="11">
    <source>
        <dbReference type="Pfam" id="PF05191"/>
    </source>
</evidence>
<accession>A0A9N7MIA7</accession>
<dbReference type="InterPro" id="IPR027417">
    <property type="entry name" value="P-loop_NTPase"/>
</dbReference>
<dbReference type="PRINTS" id="PR00094">
    <property type="entry name" value="ADENYLTKNASE"/>
</dbReference>
<reference evidence="12" key="1">
    <citation type="submission" date="2019-12" db="EMBL/GenBank/DDBJ databases">
        <authorList>
            <person name="Scholes J."/>
        </authorList>
    </citation>
    <scope>NUCLEOTIDE SEQUENCE</scope>
</reference>
<protein>
    <recommendedName>
        <fullName evidence="5">adenylate kinase</fullName>
        <ecNumber evidence="5">2.7.4.3</ecNumber>
    </recommendedName>
    <alternativeName>
        <fullName evidence="9">ATP:AMP phosphotransferase</fullName>
    </alternativeName>
</protein>
<proteinExistence type="inferred from homology"/>
<feature type="domain" description="Adenylate kinase active site lid" evidence="11">
    <location>
        <begin position="121"/>
        <end position="156"/>
    </location>
</feature>
<dbReference type="OrthoDB" id="439792at2759"/>
<evidence type="ECO:0000256" key="7">
    <source>
        <dbReference type="ARBA" id="ARBA00022741"/>
    </source>
</evidence>
<dbReference type="Pfam" id="PF05191">
    <property type="entry name" value="ADK_lid"/>
    <property type="match status" value="1"/>
</dbReference>
<dbReference type="PANTHER" id="PTHR23359">
    <property type="entry name" value="NUCLEOTIDE KINASE"/>
    <property type="match status" value="1"/>
</dbReference>
<dbReference type="HAMAP" id="MF_00235">
    <property type="entry name" value="Adenylate_kinase_Adk"/>
    <property type="match status" value="1"/>
</dbReference>
<dbReference type="GO" id="GO:0005524">
    <property type="term" value="F:ATP binding"/>
    <property type="evidence" value="ECO:0007669"/>
    <property type="project" value="InterPro"/>
</dbReference>
<evidence type="ECO:0000256" key="9">
    <source>
        <dbReference type="ARBA" id="ARBA00031517"/>
    </source>
</evidence>
<dbReference type="Gene3D" id="3.40.50.300">
    <property type="entry name" value="P-loop containing nucleotide triphosphate hydrolases"/>
    <property type="match status" value="1"/>
</dbReference>
<dbReference type="FunFam" id="3.40.50.300:FF:000106">
    <property type="entry name" value="Adenylate kinase mitochondrial"/>
    <property type="match status" value="1"/>
</dbReference>
<comment type="catalytic activity">
    <reaction evidence="1">
        <text>AMP + ATP = 2 ADP</text>
        <dbReference type="Rhea" id="RHEA:12973"/>
        <dbReference type="ChEBI" id="CHEBI:30616"/>
        <dbReference type="ChEBI" id="CHEBI:456215"/>
        <dbReference type="ChEBI" id="CHEBI:456216"/>
        <dbReference type="EC" id="2.7.4.3"/>
    </reaction>
</comment>
<keyword evidence="8 10" id="KW-0418">Kinase</keyword>
<dbReference type="EC" id="2.7.4.3" evidence="5"/>
<dbReference type="NCBIfam" id="TIGR01351">
    <property type="entry name" value="adk"/>
    <property type="match status" value="1"/>
</dbReference>
<evidence type="ECO:0000256" key="8">
    <source>
        <dbReference type="ARBA" id="ARBA00022777"/>
    </source>
</evidence>
<evidence type="ECO:0000313" key="13">
    <source>
        <dbReference type="Proteomes" id="UP001153555"/>
    </source>
</evidence>
<evidence type="ECO:0000256" key="5">
    <source>
        <dbReference type="ARBA" id="ARBA00012955"/>
    </source>
</evidence>
<gene>
    <name evidence="12" type="ORF">SHERM_09737</name>
</gene>
<dbReference type="GO" id="GO:0004017">
    <property type="term" value="F:AMP kinase activity"/>
    <property type="evidence" value="ECO:0007669"/>
    <property type="project" value="UniProtKB-EC"/>
</dbReference>
<evidence type="ECO:0000256" key="2">
    <source>
        <dbReference type="ARBA" id="ARBA00003053"/>
    </source>
</evidence>
<comment type="function">
    <text evidence="2">Catalyzes the reversible transfer of the terminal phosphate group between ATP and AMP. Plays an important role in cellular energy homeostasis and in adenine nucleotide metabolism.</text>
</comment>
<evidence type="ECO:0000256" key="3">
    <source>
        <dbReference type="ARBA" id="ARBA00007220"/>
    </source>
</evidence>
<dbReference type="InterPro" id="IPR033690">
    <property type="entry name" value="Adenylat_kinase_CS"/>
</dbReference>
<dbReference type="InterPro" id="IPR000850">
    <property type="entry name" value="Adenylat/UMP-CMP_kin"/>
</dbReference>
<dbReference type="SUPFAM" id="SSF52540">
    <property type="entry name" value="P-loop containing nucleoside triphosphate hydrolases"/>
    <property type="match status" value="1"/>
</dbReference>
<keyword evidence="13" id="KW-1185">Reference proteome</keyword>
<dbReference type="InterPro" id="IPR007862">
    <property type="entry name" value="Adenylate_kinase_lid-dom"/>
</dbReference>
<evidence type="ECO:0000256" key="6">
    <source>
        <dbReference type="ARBA" id="ARBA00022679"/>
    </source>
</evidence>
<keyword evidence="7" id="KW-0547">Nucleotide-binding</keyword>
<comment type="similarity">
    <text evidence="3 10">Belongs to the adenylate kinase family.</text>
</comment>
<dbReference type="Pfam" id="PF00406">
    <property type="entry name" value="ADK"/>
    <property type="match status" value="1"/>
</dbReference>
<evidence type="ECO:0000256" key="1">
    <source>
        <dbReference type="ARBA" id="ARBA00000582"/>
    </source>
</evidence>
<evidence type="ECO:0000256" key="4">
    <source>
        <dbReference type="ARBA" id="ARBA00011245"/>
    </source>
</evidence>
<comment type="caution">
    <text evidence="12">The sequence shown here is derived from an EMBL/GenBank/DDBJ whole genome shotgun (WGS) entry which is preliminary data.</text>
</comment>
<dbReference type="AlphaFoldDB" id="A0A9N7MIA7"/>
<evidence type="ECO:0000256" key="10">
    <source>
        <dbReference type="RuleBase" id="RU003330"/>
    </source>
</evidence>
<dbReference type="SUPFAM" id="SSF57774">
    <property type="entry name" value="Microbial and mitochondrial ADK, insert 'zinc finger' domain"/>
    <property type="match status" value="1"/>
</dbReference>
<sequence>MKSRVCVGPPGSGKGTQSSIIKDEYRLFHISTGDMLRSKGDEFLSSMSKGEFESDELVIGLVEEALDTPSCQNGFILDGFPRNTAQAEKLDEILERRGAKIDMVISFEASDSVLEERITGRRIHIPSGRIYHTKSSPPQVDGIDDVTGEALIQRKDDTREVFKSRLEKFHRQTKPVIDYYERRGIVAHIPAEKPPEEIVETIREFL</sequence>
<organism evidence="12 13">
    <name type="scientific">Striga hermonthica</name>
    <name type="common">Purple witchweed</name>
    <name type="synonym">Buchnera hermonthica</name>
    <dbReference type="NCBI Taxonomy" id="68872"/>
    <lineage>
        <taxon>Eukaryota</taxon>
        <taxon>Viridiplantae</taxon>
        <taxon>Streptophyta</taxon>
        <taxon>Embryophyta</taxon>
        <taxon>Tracheophyta</taxon>
        <taxon>Spermatophyta</taxon>
        <taxon>Magnoliopsida</taxon>
        <taxon>eudicotyledons</taxon>
        <taxon>Gunneridae</taxon>
        <taxon>Pentapetalae</taxon>
        <taxon>asterids</taxon>
        <taxon>lamiids</taxon>
        <taxon>Lamiales</taxon>
        <taxon>Orobanchaceae</taxon>
        <taxon>Buchnereae</taxon>
        <taxon>Striga</taxon>
    </lineage>
</organism>
<comment type="subunit">
    <text evidence="4">Monomer.</text>
</comment>
<dbReference type="EMBL" id="CACSLK010000984">
    <property type="protein sequence ID" value="CAA0806856.1"/>
    <property type="molecule type" value="Genomic_DNA"/>
</dbReference>
<evidence type="ECO:0000313" key="12">
    <source>
        <dbReference type="EMBL" id="CAA0806856.1"/>
    </source>
</evidence>